<evidence type="ECO:0000313" key="2">
    <source>
        <dbReference type="Proteomes" id="UP001454036"/>
    </source>
</evidence>
<comment type="caution">
    <text evidence="1">The sequence shown here is derived from an EMBL/GenBank/DDBJ whole genome shotgun (WGS) entry which is preliminary data.</text>
</comment>
<evidence type="ECO:0000313" key="1">
    <source>
        <dbReference type="EMBL" id="GAA0146043.1"/>
    </source>
</evidence>
<organism evidence="1 2">
    <name type="scientific">Lithospermum erythrorhizon</name>
    <name type="common">Purple gromwell</name>
    <name type="synonym">Lithospermum officinale var. erythrorhizon</name>
    <dbReference type="NCBI Taxonomy" id="34254"/>
    <lineage>
        <taxon>Eukaryota</taxon>
        <taxon>Viridiplantae</taxon>
        <taxon>Streptophyta</taxon>
        <taxon>Embryophyta</taxon>
        <taxon>Tracheophyta</taxon>
        <taxon>Spermatophyta</taxon>
        <taxon>Magnoliopsida</taxon>
        <taxon>eudicotyledons</taxon>
        <taxon>Gunneridae</taxon>
        <taxon>Pentapetalae</taxon>
        <taxon>asterids</taxon>
        <taxon>lamiids</taxon>
        <taxon>Boraginales</taxon>
        <taxon>Boraginaceae</taxon>
        <taxon>Boraginoideae</taxon>
        <taxon>Lithospermeae</taxon>
        <taxon>Lithospermum</taxon>
    </lineage>
</organism>
<dbReference type="EMBL" id="BAABME010000866">
    <property type="protein sequence ID" value="GAA0146043.1"/>
    <property type="molecule type" value="Genomic_DNA"/>
</dbReference>
<reference evidence="1 2" key="1">
    <citation type="submission" date="2024-01" db="EMBL/GenBank/DDBJ databases">
        <title>The complete chloroplast genome sequence of Lithospermum erythrorhizon: insights into the phylogenetic relationship among Boraginaceae species and the maternal lineages of purple gromwells.</title>
        <authorList>
            <person name="Okada T."/>
            <person name="Watanabe K."/>
        </authorList>
    </citation>
    <scope>NUCLEOTIDE SEQUENCE [LARGE SCALE GENOMIC DNA]</scope>
</reference>
<proteinExistence type="predicted"/>
<protein>
    <submittedName>
        <fullName evidence="1">Uncharacterized protein</fullName>
    </submittedName>
</protein>
<sequence>MSSIAVCTSVVKDEIMSPDSCLEGFDAVKNEKKSSDLPGCSSALMKIGGEKIIVFSQWTRMLEKDENDGKKRIKFW</sequence>
<name>A0AAV3P7N9_LITER</name>
<accession>A0AAV3P7N9</accession>
<dbReference type="AlphaFoldDB" id="A0AAV3P7N9"/>
<gene>
    <name evidence="1" type="ORF">LIER_06085</name>
</gene>
<dbReference type="Proteomes" id="UP001454036">
    <property type="component" value="Unassembled WGS sequence"/>
</dbReference>
<keyword evidence="2" id="KW-1185">Reference proteome</keyword>